<dbReference type="GO" id="GO:0140861">
    <property type="term" value="P:DNA repair-dependent chromatin remodeling"/>
    <property type="evidence" value="ECO:0007669"/>
    <property type="project" value="UniProtKB-ARBA"/>
</dbReference>
<reference evidence="18" key="1">
    <citation type="submission" date="2022-08" db="UniProtKB">
        <authorList>
            <consortium name="EnsemblMetazoa"/>
        </authorList>
    </citation>
    <scope>IDENTIFICATION</scope>
</reference>
<evidence type="ECO:0000256" key="15">
    <source>
        <dbReference type="PROSITE-ProRule" id="PRU00236"/>
    </source>
</evidence>
<dbReference type="InterPro" id="IPR026590">
    <property type="entry name" value="Ssirtuin_cat_dom"/>
</dbReference>
<feature type="compositionally biased region" description="Polar residues" evidence="16">
    <location>
        <begin position="629"/>
        <end position="641"/>
    </location>
</feature>
<evidence type="ECO:0000256" key="4">
    <source>
        <dbReference type="ARBA" id="ARBA00022679"/>
    </source>
</evidence>
<feature type="binding site" evidence="15">
    <location>
        <position position="233"/>
    </location>
    <ligand>
        <name>Zn(2+)</name>
        <dbReference type="ChEBI" id="CHEBI:29105"/>
    </ligand>
</feature>
<dbReference type="VEuPathDB" id="VectorBase:ACON2_032559"/>
<feature type="region of interest" description="Disordered" evidence="16">
    <location>
        <begin position="627"/>
        <end position="648"/>
    </location>
</feature>
<feature type="compositionally biased region" description="Low complexity" evidence="16">
    <location>
        <begin position="1075"/>
        <end position="1088"/>
    </location>
</feature>
<feature type="region of interest" description="Disordered" evidence="16">
    <location>
        <begin position="365"/>
        <end position="399"/>
    </location>
</feature>
<keyword evidence="4" id="KW-0808">Transferase</keyword>
<feature type="region of interest" description="Disordered" evidence="16">
    <location>
        <begin position="14"/>
        <end position="34"/>
    </location>
</feature>
<dbReference type="PANTHER" id="PTHR11085:SF1">
    <property type="entry name" value="NAD-DEPENDENT PROTEIN DEACETYLASE SIRTUIN-7"/>
    <property type="match status" value="1"/>
</dbReference>
<feature type="compositionally biased region" description="Basic and acidic residues" evidence="16">
    <location>
        <begin position="23"/>
        <end position="34"/>
    </location>
</feature>
<dbReference type="EC" id="2.3.1.286" evidence="2"/>
<dbReference type="Proteomes" id="UP000075882">
    <property type="component" value="Unassembled WGS sequence"/>
</dbReference>
<evidence type="ECO:0000256" key="1">
    <source>
        <dbReference type="ARBA" id="ARBA00001947"/>
    </source>
</evidence>
<feature type="binding site" evidence="15">
    <location>
        <position position="206"/>
    </location>
    <ligand>
        <name>Zn(2+)</name>
        <dbReference type="ChEBI" id="CHEBI:29105"/>
    </ligand>
</feature>
<dbReference type="CDD" id="cd01410">
    <property type="entry name" value="SIRT7"/>
    <property type="match status" value="1"/>
</dbReference>
<dbReference type="GO" id="GO:0070403">
    <property type="term" value="F:NAD+ binding"/>
    <property type="evidence" value="ECO:0007669"/>
    <property type="project" value="InterPro"/>
</dbReference>
<evidence type="ECO:0000256" key="13">
    <source>
        <dbReference type="ARBA" id="ARBA00051399"/>
    </source>
</evidence>
<evidence type="ECO:0000256" key="14">
    <source>
        <dbReference type="ARBA" id="ARBA00052763"/>
    </source>
</evidence>
<dbReference type="PROSITE" id="PS50305">
    <property type="entry name" value="SIRTUIN"/>
    <property type="match status" value="1"/>
</dbReference>
<feature type="compositionally biased region" description="Low complexity" evidence="16">
    <location>
        <begin position="898"/>
        <end position="908"/>
    </location>
</feature>
<dbReference type="AlphaFoldDB" id="A0A8W7PL80"/>
<evidence type="ECO:0000256" key="10">
    <source>
        <dbReference type="ARBA" id="ARBA00043038"/>
    </source>
</evidence>
<evidence type="ECO:0000256" key="9">
    <source>
        <dbReference type="ARBA" id="ARBA00041832"/>
    </source>
</evidence>
<keyword evidence="5 15" id="KW-0479">Metal-binding</keyword>
<feature type="active site" description="Proton acceptor" evidence="15">
    <location>
        <position position="195"/>
    </location>
</feature>
<feature type="compositionally biased region" description="Low complexity" evidence="16">
    <location>
        <begin position="471"/>
        <end position="484"/>
    </location>
</feature>
<evidence type="ECO:0000256" key="3">
    <source>
        <dbReference type="ARBA" id="ARBA00022553"/>
    </source>
</evidence>
<dbReference type="Gene3D" id="2.20.28.200">
    <property type="match status" value="1"/>
</dbReference>
<name>A0A8W7PL80_ANOCL</name>
<feature type="binding site" evidence="15">
    <location>
        <position position="203"/>
    </location>
    <ligand>
        <name>Zn(2+)</name>
        <dbReference type="ChEBI" id="CHEBI:29105"/>
    </ligand>
</feature>
<keyword evidence="6 15" id="KW-0862">Zinc</keyword>
<comment type="catalytic activity">
    <reaction evidence="11">
        <text>N(6)-decanoyl-L-lysyl-[protein] + NAD(+) + H2O = 2''-O-decanoyl-ADP-D-ribose + nicotinamide + L-lysyl-[protein]</text>
        <dbReference type="Rhea" id="RHEA:70631"/>
        <dbReference type="Rhea" id="RHEA-COMP:9752"/>
        <dbReference type="Rhea" id="RHEA-COMP:17932"/>
        <dbReference type="ChEBI" id="CHEBI:15377"/>
        <dbReference type="ChEBI" id="CHEBI:17154"/>
        <dbReference type="ChEBI" id="CHEBI:29969"/>
        <dbReference type="ChEBI" id="CHEBI:57540"/>
        <dbReference type="ChEBI" id="CHEBI:143222"/>
        <dbReference type="ChEBI" id="CHEBI:189688"/>
    </reaction>
    <physiologicalReaction direction="left-to-right" evidence="11">
        <dbReference type="Rhea" id="RHEA:70632"/>
    </physiologicalReaction>
</comment>
<dbReference type="FunFam" id="2.20.28.200:FF:000002">
    <property type="entry name" value="NAD-dependent deacetylase sirtuin-7"/>
    <property type="match status" value="1"/>
</dbReference>
<dbReference type="InterPro" id="IPR003000">
    <property type="entry name" value="Sirtuin"/>
</dbReference>
<evidence type="ECO:0000256" key="16">
    <source>
        <dbReference type="SAM" id="MobiDB-lite"/>
    </source>
</evidence>
<dbReference type="PANTHER" id="PTHR11085">
    <property type="entry name" value="NAD-DEPENDENT PROTEIN DEACYLASE SIRTUIN-5, MITOCHONDRIAL-RELATED"/>
    <property type="match status" value="1"/>
</dbReference>
<evidence type="ECO:0000259" key="17">
    <source>
        <dbReference type="PROSITE" id="PS50305"/>
    </source>
</evidence>
<dbReference type="Pfam" id="PF02146">
    <property type="entry name" value="SIR2"/>
    <property type="match status" value="1"/>
</dbReference>
<dbReference type="GO" id="GO:0046872">
    <property type="term" value="F:metal ion binding"/>
    <property type="evidence" value="ECO:0007669"/>
    <property type="project" value="UniProtKB-KW"/>
</dbReference>
<keyword evidence="3" id="KW-0597">Phosphoprotein</keyword>
<evidence type="ECO:0000256" key="8">
    <source>
        <dbReference type="ARBA" id="ARBA00038170"/>
    </source>
</evidence>
<comment type="similarity">
    <text evidence="8">Belongs to the sirtuin family. Class IV subfamily.</text>
</comment>
<evidence type="ECO:0000256" key="2">
    <source>
        <dbReference type="ARBA" id="ARBA00012928"/>
    </source>
</evidence>
<evidence type="ECO:0000256" key="11">
    <source>
        <dbReference type="ARBA" id="ARBA00050237"/>
    </source>
</evidence>
<feature type="compositionally biased region" description="Basic and acidic residues" evidence="16">
    <location>
        <begin position="1102"/>
        <end position="1134"/>
    </location>
</feature>
<evidence type="ECO:0000256" key="6">
    <source>
        <dbReference type="ARBA" id="ARBA00022833"/>
    </source>
</evidence>
<proteinExistence type="inferred from homology"/>
<dbReference type="InterPro" id="IPR029035">
    <property type="entry name" value="DHS-like_NAD/FAD-binding_dom"/>
</dbReference>
<dbReference type="GO" id="GO:0097372">
    <property type="term" value="F:histone H3K18 deacetylase activity, NAD-dependent"/>
    <property type="evidence" value="ECO:0007669"/>
    <property type="project" value="TreeGrafter"/>
</dbReference>
<evidence type="ECO:0000256" key="5">
    <source>
        <dbReference type="ARBA" id="ARBA00022723"/>
    </source>
</evidence>
<dbReference type="GO" id="GO:0005634">
    <property type="term" value="C:nucleus"/>
    <property type="evidence" value="ECO:0007669"/>
    <property type="project" value="TreeGrafter"/>
</dbReference>
<evidence type="ECO:0000256" key="12">
    <source>
        <dbReference type="ARBA" id="ARBA00051105"/>
    </source>
</evidence>
<comment type="catalytic activity">
    <reaction evidence="12">
        <text>N(6)-succinyl-L-lysyl-[protein] + NAD(+) + H2O = 2''-O-succinyl-ADP-D-ribose + nicotinamide + L-lysyl-[protein]</text>
        <dbReference type="Rhea" id="RHEA:47668"/>
        <dbReference type="Rhea" id="RHEA-COMP:9752"/>
        <dbReference type="Rhea" id="RHEA-COMP:11877"/>
        <dbReference type="ChEBI" id="CHEBI:15377"/>
        <dbReference type="ChEBI" id="CHEBI:17154"/>
        <dbReference type="ChEBI" id="CHEBI:29969"/>
        <dbReference type="ChEBI" id="CHEBI:57540"/>
        <dbReference type="ChEBI" id="CHEBI:87830"/>
        <dbReference type="ChEBI" id="CHEBI:87832"/>
    </reaction>
    <physiologicalReaction direction="left-to-right" evidence="12">
        <dbReference type="Rhea" id="RHEA:47669"/>
    </physiologicalReaction>
</comment>
<feature type="compositionally biased region" description="Polar residues" evidence="16">
    <location>
        <begin position="454"/>
        <end position="470"/>
    </location>
</feature>
<dbReference type="GO" id="GO:0000785">
    <property type="term" value="C:chromatin"/>
    <property type="evidence" value="ECO:0007669"/>
    <property type="project" value="TreeGrafter"/>
</dbReference>
<feature type="region of interest" description="Disordered" evidence="16">
    <location>
        <begin position="1069"/>
        <end position="1183"/>
    </location>
</feature>
<feature type="compositionally biased region" description="Basic residues" evidence="16">
    <location>
        <begin position="1169"/>
        <end position="1183"/>
    </location>
</feature>
<comment type="cofactor">
    <cofactor evidence="1">
        <name>Zn(2+)</name>
        <dbReference type="ChEBI" id="CHEBI:29105"/>
    </cofactor>
</comment>
<dbReference type="Gene3D" id="3.40.50.1220">
    <property type="entry name" value="TPP-binding domain"/>
    <property type="match status" value="1"/>
</dbReference>
<feature type="region of interest" description="Disordered" evidence="16">
    <location>
        <begin position="436"/>
        <end position="484"/>
    </location>
</feature>
<feature type="compositionally biased region" description="Low complexity" evidence="16">
    <location>
        <begin position="758"/>
        <end position="773"/>
    </location>
</feature>
<sequence length="1183" mass="130737">MRMKGITLSAILEQGATRRRKSPPKEECPKKQKRDSWRKIAAVLNKCESKRTHDEVRLLESEPEVVKQILERRKRNVEYKERVLETEDEPEIIEKKALKLAQAIAKADHLIVYTGAGISTSAKIPDYRGSQGIWTLLEQGKDIGEYDLSLADPTYTHMALFELHRRGILKHVLSQNCDGLHLRSGLPRFSLSEVHGNMYVEVCKQCKPNAEYWRLFDTTQFTARHYHKTNRRCRRCGGPLIDTIVHFGERGQLKWPLNWAGVTPHTEKTDLILCIGSSLKVLRKYTWLWATDRPIKKRPKIFIINLQWTPKDKVSTLKINGKCDQVMMLVMKHLNIDVPVYNRLKDPIFAHATLLLADEQHTASQPMLKKTTATTKEENTEESVSSEREKETKPETSLSASTCASAQQMYLNNLILAQQQKISTNYNILLSPAGRSESRGSLGPGHLPPLVPCLTTSSGADQTKSEPNNNPTTSSESKSAPSSANVIKIDTASNLFGNLRHVLTTMNSVGCSGLLDSKPRPVDEAKSAEKLGNNPQTLECIAKSTECAPQQSSQLKPTPQQNMVKVVLSNSALLELYEAAPRFTEVYPPALKLIAPIKYQLPTQVAAKIADPVIDLTEDEVPKNDKTDVVNQEEQNSTQPPVTVHPPASKPMPMPSALLLTAPMHCNALKVTPAPNGAGHIIPPTPTAGVGMTPSFIPFQAALTPNATGVAAYMLKNNSFISTQARFPNLLGFPTGMGTNLVLLTSPLKSQIVPDNVPTSACSSTTATPTTPAKSFRLESDEQTDDDDEGRVKKRRSKRLESVRLHKQLATPEKTDSDTDTTFDQSPRERRRSNRSSRSLDGANESDEMGESSCGGGGRSRSFRIRRKPEFLNIKHPEKKKKRSNDESSETATCSKPAASEHVTTTAAATSTTAGRLFTIAAPVGYFQAPFAATIETSSNAAIISQQEKYKRILTYYKTAIQQHQQQTSTANAALPQWYDVNYAYSGLHSIIHPPPPDVNLWGCGSTLKLEPQQPLEIECKFCFENYSQHSCQFYPPQPAEFTVKSYRRGKPVVCECCDFSDGESEKYQPDMTEAAASSLASTSKAPAGDGGKTISSSSAVERTDLLEQKRRPLADEESKEADARVTKRAKCESESAVGDSASPSTVTKNGTNGAVHRPKVKPGWYGKGYRKHLRRKKRTSQG</sequence>
<feature type="binding site" evidence="15">
    <location>
        <position position="236"/>
    </location>
    <ligand>
        <name>Zn(2+)</name>
        <dbReference type="ChEBI" id="CHEBI:29105"/>
    </ligand>
</feature>
<feature type="compositionally biased region" description="Basic and acidic residues" evidence="16">
    <location>
        <begin position="385"/>
        <end position="394"/>
    </location>
</feature>
<feature type="compositionally biased region" description="Polar residues" evidence="16">
    <location>
        <begin position="1142"/>
        <end position="1153"/>
    </location>
</feature>
<dbReference type="FunFam" id="3.40.50.1220:FF:000038">
    <property type="entry name" value="NAD-dependent protein deacetylase sirtuin-6 isoform X2"/>
    <property type="match status" value="1"/>
</dbReference>
<accession>A0A8W7PL80</accession>
<feature type="region of interest" description="Disordered" evidence="16">
    <location>
        <begin position="757"/>
        <end position="908"/>
    </location>
</feature>
<evidence type="ECO:0000313" key="18">
    <source>
        <dbReference type="EnsemblMetazoa" id="ACOM033801-PA.1"/>
    </source>
</evidence>
<keyword evidence="7" id="KW-0520">NAD</keyword>
<comment type="catalytic activity">
    <reaction evidence="14">
        <text>N(6)-glutaryl-L-lysyl-[protein] + NAD(+) + H2O = 2''-O-glutaryl-ADP-D-ribose + nicotinamide + L-lysyl-[protein]</text>
        <dbReference type="Rhea" id="RHEA:47664"/>
        <dbReference type="Rhea" id="RHEA-COMP:9752"/>
        <dbReference type="Rhea" id="RHEA-COMP:11875"/>
        <dbReference type="ChEBI" id="CHEBI:15377"/>
        <dbReference type="ChEBI" id="CHEBI:17154"/>
        <dbReference type="ChEBI" id="CHEBI:29969"/>
        <dbReference type="ChEBI" id="CHEBI:57540"/>
        <dbReference type="ChEBI" id="CHEBI:87828"/>
        <dbReference type="ChEBI" id="CHEBI:87829"/>
    </reaction>
    <physiologicalReaction direction="left-to-right" evidence="14">
        <dbReference type="Rhea" id="RHEA:47665"/>
    </physiologicalReaction>
</comment>
<dbReference type="SUPFAM" id="SSF52467">
    <property type="entry name" value="DHS-like NAD/FAD-binding domain"/>
    <property type="match status" value="1"/>
</dbReference>
<dbReference type="EnsemblMetazoa" id="ACOM033801-RA">
    <property type="protein sequence ID" value="ACOM033801-PA.1"/>
    <property type="gene ID" value="ACOM033801"/>
</dbReference>
<dbReference type="GO" id="GO:0035861">
    <property type="term" value="C:site of double-strand break"/>
    <property type="evidence" value="ECO:0007669"/>
    <property type="project" value="UniProtKB-ARBA"/>
</dbReference>
<comment type="catalytic activity">
    <reaction evidence="13">
        <text>N(6)-propanoyl-L-lysyl-[protein] + NAD(+) + H2O = 3''-O-propanoyl-ADP-D-ribose + nicotinamide + L-lysyl-[protein]</text>
        <dbReference type="Rhea" id="RHEA:23500"/>
        <dbReference type="Rhea" id="RHEA-COMP:9752"/>
        <dbReference type="Rhea" id="RHEA-COMP:13758"/>
        <dbReference type="ChEBI" id="CHEBI:15377"/>
        <dbReference type="ChEBI" id="CHEBI:17154"/>
        <dbReference type="ChEBI" id="CHEBI:29969"/>
        <dbReference type="ChEBI" id="CHEBI:57540"/>
        <dbReference type="ChEBI" id="CHEBI:138019"/>
        <dbReference type="ChEBI" id="CHEBI:145015"/>
    </reaction>
    <physiologicalReaction direction="left-to-right" evidence="13">
        <dbReference type="Rhea" id="RHEA:23501"/>
    </physiologicalReaction>
</comment>
<protein>
    <recommendedName>
        <fullName evidence="2">protein acetyllysine N-acetyltransferase</fullName>
        <ecNumber evidence="2">2.3.1.286</ecNumber>
    </recommendedName>
    <alternativeName>
        <fullName evidence="10">Regulatory protein SIR2 homolog 7</fullName>
    </alternativeName>
    <alternativeName>
        <fullName evidence="9">SIR2-like protein 7</fullName>
    </alternativeName>
</protein>
<dbReference type="InterPro" id="IPR050134">
    <property type="entry name" value="NAD-dep_sirtuin_deacylases"/>
</dbReference>
<organism evidence="18">
    <name type="scientific">Anopheles coluzzii</name>
    <name type="common">African malaria mosquito</name>
    <dbReference type="NCBI Taxonomy" id="1518534"/>
    <lineage>
        <taxon>Eukaryota</taxon>
        <taxon>Metazoa</taxon>
        <taxon>Ecdysozoa</taxon>
        <taxon>Arthropoda</taxon>
        <taxon>Hexapoda</taxon>
        <taxon>Insecta</taxon>
        <taxon>Pterygota</taxon>
        <taxon>Neoptera</taxon>
        <taxon>Endopterygota</taxon>
        <taxon>Diptera</taxon>
        <taxon>Nematocera</taxon>
        <taxon>Culicoidea</taxon>
        <taxon>Culicidae</taxon>
        <taxon>Anophelinae</taxon>
        <taxon>Anopheles</taxon>
    </lineage>
</organism>
<dbReference type="GO" id="GO:0010468">
    <property type="term" value="P:regulation of gene expression"/>
    <property type="evidence" value="ECO:0007669"/>
    <property type="project" value="UniProtKB-ARBA"/>
</dbReference>
<evidence type="ECO:0000256" key="7">
    <source>
        <dbReference type="ARBA" id="ARBA00023027"/>
    </source>
</evidence>
<feature type="domain" description="Deacetylase sirtuin-type" evidence="17">
    <location>
        <begin position="90"/>
        <end position="337"/>
    </location>
</feature>